<protein>
    <submittedName>
        <fullName evidence="2">Uncharacterized protein</fullName>
    </submittedName>
</protein>
<evidence type="ECO:0000256" key="1">
    <source>
        <dbReference type="SAM" id="MobiDB-lite"/>
    </source>
</evidence>
<evidence type="ECO:0000313" key="2">
    <source>
        <dbReference type="EMBL" id="NEA86635.1"/>
    </source>
</evidence>
<organism evidence="2">
    <name type="scientific">Streptomyces sp. SID14436</name>
    <dbReference type="NCBI Taxonomy" id="2706070"/>
    <lineage>
        <taxon>Bacteria</taxon>
        <taxon>Bacillati</taxon>
        <taxon>Actinomycetota</taxon>
        <taxon>Actinomycetes</taxon>
        <taxon>Kitasatosporales</taxon>
        <taxon>Streptomycetaceae</taxon>
        <taxon>Streptomyces</taxon>
    </lineage>
</organism>
<gene>
    <name evidence="2" type="ORF">G3I53_11405</name>
</gene>
<feature type="region of interest" description="Disordered" evidence="1">
    <location>
        <begin position="34"/>
        <end position="54"/>
    </location>
</feature>
<dbReference type="EMBL" id="JAAGMD010000321">
    <property type="protein sequence ID" value="NEA86635.1"/>
    <property type="molecule type" value="Genomic_DNA"/>
</dbReference>
<accession>A0A6G3QTG5</accession>
<name>A0A6G3QTG5_9ACTN</name>
<proteinExistence type="predicted"/>
<dbReference type="AlphaFoldDB" id="A0A6G3QTG5"/>
<reference evidence="2" key="1">
    <citation type="submission" date="2020-01" db="EMBL/GenBank/DDBJ databases">
        <title>Insect and environment-associated Actinomycetes.</title>
        <authorList>
            <person name="Currrie C."/>
            <person name="Chevrette M."/>
            <person name="Carlson C."/>
            <person name="Stubbendieck R."/>
            <person name="Wendt-Pienkowski E."/>
        </authorList>
    </citation>
    <scope>NUCLEOTIDE SEQUENCE</scope>
    <source>
        <strain evidence="2">SID14436</strain>
    </source>
</reference>
<comment type="caution">
    <text evidence="2">The sequence shown here is derived from an EMBL/GenBank/DDBJ whole genome shotgun (WGS) entry which is preliminary data.</text>
</comment>
<dbReference type="RefSeq" id="WP_164335786.1">
    <property type="nucleotide sequence ID" value="NZ_JAAGMD010000321.1"/>
</dbReference>
<sequence>MAIIVLQEMDKQMPSDFGLGAAASFIAAVHAAPADPDVPGDPDDRTFCGRPTLGMEPVPYEPAGPGAPWLPLNMRGWECPDCAAALRT</sequence>